<feature type="compositionally biased region" description="Low complexity" evidence="2">
    <location>
        <begin position="211"/>
        <end position="226"/>
    </location>
</feature>
<dbReference type="InterPro" id="IPR003737">
    <property type="entry name" value="GlcNAc_PI_deacetylase-related"/>
</dbReference>
<accession>A0ABX8EL83</accession>
<evidence type="ECO:0000256" key="1">
    <source>
        <dbReference type="ARBA" id="ARBA00022833"/>
    </source>
</evidence>
<gene>
    <name evidence="3" type="primary">mca_1</name>
    <name evidence="3" type="ORF">ENKNEFLB_03423</name>
</gene>
<sequence length="226" mass="23583">MVAAHPDDESIGAGGLIARAHDRGMQVYVALLTAGEAADPAVTDGSRHALARMRLAEMEAAVDLLAPGAPVVFLGAQDGHLDECEPQISAYLTETLGQGGRTLVAAPWREDPHPDHRSAGRAAATAAAAAGARLVEFPVRLWLDADPGEAPWDRMVQLSLSDAERDRKVAAIGAHASQVRSPDVLRSRLAHLAGTVEHHVLEPAPVPDPVSDPVSAPVSDPVSAES</sequence>
<evidence type="ECO:0000313" key="4">
    <source>
        <dbReference type="Proteomes" id="UP000679307"/>
    </source>
</evidence>
<dbReference type="SUPFAM" id="SSF102588">
    <property type="entry name" value="LmbE-like"/>
    <property type="match status" value="1"/>
</dbReference>
<dbReference type="Pfam" id="PF02585">
    <property type="entry name" value="PIG-L"/>
    <property type="match status" value="1"/>
</dbReference>
<dbReference type="GO" id="GO:0016787">
    <property type="term" value="F:hydrolase activity"/>
    <property type="evidence" value="ECO:0007669"/>
    <property type="project" value="UniProtKB-KW"/>
</dbReference>
<name>A0ABX8EL83_9ACTN</name>
<dbReference type="Gene3D" id="3.40.50.10320">
    <property type="entry name" value="LmbE-like"/>
    <property type="match status" value="1"/>
</dbReference>
<dbReference type="EMBL" id="CP075371">
    <property type="protein sequence ID" value="QVT81019.1"/>
    <property type="molecule type" value="Genomic_DNA"/>
</dbReference>
<dbReference type="PANTHER" id="PTHR12993:SF29">
    <property type="entry name" value="BLR3841 PROTEIN"/>
    <property type="match status" value="1"/>
</dbReference>
<dbReference type="PANTHER" id="PTHR12993">
    <property type="entry name" value="N-ACETYLGLUCOSAMINYL-PHOSPHATIDYLINOSITOL DE-N-ACETYLASE-RELATED"/>
    <property type="match status" value="1"/>
</dbReference>
<protein>
    <submittedName>
        <fullName evidence="3">Mycothiol S-conjugate amidase</fullName>
        <ecNumber evidence="3">3.5.1.115</ecNumber>
    </submittedName>
</protein>
<keyword evidence="1" id="KW-0862">Zinc</keyword>
<feature type="region of interest" description="Disordered" evidence="2">
    <location>
        <begin position="202"/>
        <end position="226"/>
    </location>
</feature>
<organism evidence="3 4">
    <name type="scientific">Nocardioides aquaticus</name>
    <dbReference type="NCBI Taxonomy" id="160826"/>
    <lineage>
        <taxon>Bacteria</taxon>
        <taxon>Bacillati</taxon>
        <taxon>Actinomycetota</taxon>
        <taxon>Actinomycetes</taxon>
        <taxon>Propionibacteriales</taxon>
        <taxon>Nocardioidaceae</taxon>
        <taxon>Nocardioides</taxon>
    </lineage>
</organism>
<evidence type="ECO:0000313" key="3">
    <source>
        <dbReference type="EMBL" id="QVT81019.1"/>
    </source>
</evidence>
<proteinExistence type="predicted"/>
<keyword evidence="3" id="KW-0378">Hydrolase</keyword>
<dbReference type="InterPro" id="IPR024078">
    <property type="entry name" value="LmbE-like_dom_sf"/>
</dbReference>
<reference evidence="3 4" key="1">
    <citation type="submission" date="2021-05" db="EMBL/GenBank/DDBJ databases">
        <title>Complete genome of Nocardioides aquaticus KCTC 9944T isolated from meromictic and hypersaline Ekho Lake, Antarctica.</title>
        <authorList>
            <person name="Hwang K."/>
            <person name="Kim K.M."/>
            <person name="Choe H."/>
        </authorList>
    </citation>
    <scope>NUCLEOTIDE SEQUENCE [LARGE SCALE GENOMIC DNA]</scope>
    <source>
        <strain evidence="3 4">KCTC 9944</strain>
    </source>
</reference>
<evidence type="ECO:0000256" key="2">
    <source>
        <dbReference type="SAM" id="MobiDB-lite"/>
    </source>
</evidence>
<dbReference type="EC" id="3.5.1.115" evidence="3"/>
<keyword evidence="4" id="KW-1185">Reference proteome</keyword>
<dbReference type="Proteomes" id="UP000679307">
    <property type="component" value="Chromosome"/>
</dbReference>
<dbReference type="RefSeq" id="WP_214056462.1">
    <property type="nucleotide sequence ID" value="NZ_CP075371.1"/>
</dbReference>